<dbReference type="STRING" id="180332.GCA_000797495_05681"/>
<keyword evidence="6 10" id="KW-0326">Glycosidase</keyword>
<dbReference type="InterPro" id="IPR006103">
    <property type="entry name" value="Glyco_hydro_2_cat"/>
</dbReference>
<dbReference type="Gene3D" id="3.20.20.80">
    <property type="entry name" value="Glycosidases"/>
    <property type="match status" value="1"/>
</dbReference>
<comment type="caution">
    <text evidence="10">The sequence shown here is derived from an EMBL/GenBank/DDBJ whole genome shotgun (WGS) entry which is preliminary data.</text>
</comment>
<dbReference type="Proteomes" id="UP000306509">
    <property type="component" value="Unassembled WGS sequence"/>
</dbReference>
<keyword evidence="4" id="KW-0732">Signal</keyword>
<feature type="domain" description="Glycoside hydrolase family 2 immunoglobulin-like beta-sandwich" evidence="7">
    <location>
        <begin position="201"/>
        <end position="297"/>
    </location>
</feature>
<dbReference type="InterPro" id="IPR013783">
    <property type="entry name" value="Ig-like_fold"/>
</dbReference>
<gene>
    <name evidence="10" type="primary">csxA_3</name>
    <name evidence="10" type="ORF">DSM106044_00897</name>
</gene>
<dbReference type="GO" id="GO:0005975">
    <property type="term" value="P:carbohydrate metabolic process"/>
    <property type="evidence" value="ECO:0007669"/>
    <property type="project" value="InterPro"/>
</dbReference>
<evidence type="ECO:0000256" key="3">
    <source>
        <dbReference type="ARBA" id="ARBA00012754"/>
    </source>
</evidence>
<proteinExistence type="inferred from homology"/>
<dbReference type="SUPFAM" id="SSF49303">
    <property type="entry name" value="beta-Galactosidase/glucuronidase domain"/>
    <property type="match status" value="1"/>
</dbReference>
<evidence type="ECO:0000256" key="4">
    <source>
        <dbReference type="ARBA" id="ARBA00022729"/>
    </source>
</evidence>
<dbReference type="InterPro" id="IPR017853">
    <property type="entry name" value="GH"/>
</dbReference>
<evidence type="ECO:0000313" key="10">
    <source>
        <dbReference type="EMBL" id="TLD02227.1"/>
    </source>
</evidence>
<dbReference type="Pfam" id="PF00703">
    <property type="entry name" value="Glyco_hydro_2"/>
    <property type="match status" value="1"/>
</dbReference>
<accession>A0A4U8QB59</accession>
<protein>
    <recommendedName>
        <fullName evidence="3">beta-mannosidase</fullName>
        <ecNumber evidence="3">3.2.1.25</ecNumber>
    </recommendedName>
</protein>
<dbReference type="GO" id="GO:0006516">
    <property type="term" value="P:glycoprotein catabolic process"/>
    <property type="evidence" value="ECO:0007669"/>
    <property type="project" value="TreeGrafter"/>
</dbReference>
<dbReference type="EMBL" id="QGQD01000021">
    <property type="protein sequence ID" value="TLD02227.1"/>
    <property type="molecule type" value="Genomic_DNA"/>
</dbReference>
<keyword evidence="11" id="KW-1185">Reference proteome</keyword>
<sequence length="844" mass="97903">MVYSLSNCEWKVKGYYPWVPLKDRSMETGKELLGITEWLKATVPGGIHYDLYRAGLISDPYKDMDSFKCEWVENRWWLYKTVVHSKVIQGKYQSLIFKGIDYKAIIYVNGMEKCRHEGMFEPITLDISNEAASGEDIELKVLILHAPDEMGQIGKTSQTFTQKSRFNYKWDFSTRLVNLGIWDDCYIRFEDEALLEEPCIYSDYQDSKGFISFEVKISERYSGQGKYEAEAILEKDGIKIQQVFPVLAKRVTGSFVVENPLLWYPNGYGSQELYKLKLTLKKNKRVLDNYEAEIGIRSVQYRNNEGSPENALPYTFCINEVPVYIKGVNMTPLDHIYGNVSDSHYEHLIKMMKNMNVNMVRVWGGGVIEKDVFYRLCDQYGILVWQEFIQSSSGIDNTPSKHPVFLNLLKRTAESALRRIRSHTSLTVWSGGNELTDDDFVPAGYEDENIAMLKKLVESMDPQRLFLPTSASGPNEFINKEEGVSHDIHGNWNYMGNPEHYELYAGSDSLFHSEFGTEGMCSVRSLEKFLSDEYRNLLPAEDNMAYRHHGEWWCTYKRDQAIFGERNNMEQMSKCSQWLQAEGLRYILEANRRRKFHNSGSIIWQINEPWPNVYCTSLIDYYMEPKMAYYWSKTVFSDLTVSMDYRKLDYQPGELFQGTVYVGKEQPEADMEYLLTCEVIDLKGRSILQKEQAGKADCTKTLKAMNLQFRLTQIQDEMFIVRLRVKMNQQSSENLYFFGCGDGMPYEAAMGMEKGELVVKQQNENDGVIKAEIRNTGNTPVLHIHPYCEESYDLLCDRSYFTLFPNESAEIKVQYTAKSESGFLNHQVKENNGIPNIKMDYFNR</sequence>
<dbReference type="PANTHER" id="PTHR43730">
    <property type="entry name" value="BETA-MANNOSIDASE"/>
    <property type="match status" value="1"/>
</dbReference>
<evidence type="ECO:0000259" key="7">
    <source>
        <dbReference type="Pfam" id="PF00703"/>
    </source>
</evidence>
<dbReference type="AlphaFoldDB" id="A0A4U8QB59"/>
<evidence type="ECO:0000313" key="11">
    <source>
        <dbReference type="Proteomes" id="UP000306509"/>
    </source>
</evidence>
<dbReference type="InterPro" id="IPR050887">
    <property type="entry name" value="Beta-mannosidase_GH2"/>
</dbReference>
<dbReference type="InterPro" id="IPR036156">
    <property type="entry name" value="Beta-gal/glucu_dom_sf"/>
</dbReference>
<dbReference type="SUPFAM" id="SSF51445">
    <property type="entry name" value="(Trans)glycosidases"/>
    <property type="match status" value="1"/>
</dbReference>
<keyword evidence="5 10" id="KW-0378">Hydrolase</keyword>
<dbReference type="GO" id="GO:0004567">
    <property type="term" value="F:beta-mannosidase activity"/>
    <property type="evidence" value="ECO:0007669"/>
    <property type="project" value="UniProtKB-EC"/>
</dbReference>
<evidence type="ECO:0000256" key="1">
    <source>
        <dbReference type="ARBA" id="ARBA00000829"/>
    </source>
</evidence>
<dbReference type="InterPro" id="IPR006102">
    <property type="entry name" value="Ig-like_GH2"/>
</dbReference>
<dbReference type="RefSeq" id="WP_138001869.1">
    <property type="nucleotide sequence ID" value="NZ_QGQD01000021.1"/>
</dbReference>
<feature type="domain" description="Beta-mannosidase-like galactose-binding" evidence="9">
    <location>
        <begin position="36"/>
        <end position="182"/>
    </location>
</feature>
<evidence type="ECO:0000256" key="6">
    <source>
        <dbReference type="ARBA" id="ARBA00023295"/>
    </source>
</evidence>
<dbReference type="EC" id="3.2.1.25" evidence="3"/>
<feature type="domain" description="Glycoside hydrolase family 2 catalytic" evidence="8">
    <location>
        <begin position="315"/>
        <end position="465"/>
    </location>
</feature>
<comment type="similarity">
    <text evidence="2">Belongs to the glycosyl hydrolase 2 family.</text>
</comment>
<evidence type="ECO:0000259" key="9">
    <source>
        <dbReference type="Pfam" id="PF22666"/>
    </source>
</evidence>
<comment type="catalytic activity">
    <reaction evidence="1">
        <text>Hydrolysis of terminal, non-reducing beta-D-mannose residues in beta-D-mannosides.</text>
        <dbReference type="EC" id="3.2.1.25"/>
    </reaction>
</comment>
<reference evidence="10 11" key="1">
    <citation type="journal article" date="2019" name="Anaerobe">
        <title>Detection of Robinsoniella peoriensis in multiple bone samples of a trauma patient.</title>
        <authorList>
            <person name="Schrottner P."/>
            <person name="Hartwich K."/>
            <person name="Bunk B."/>
            <person name="Schober I."/>
            <person name="Helbig S."/>
            <person name="Rudolph W.W."/>
            <person name="Gunzer F."/>
        </authorList>
    </citation>
    <scope>NUCLEOTIDE SEQUENCE [LARGE SCALE GENOMIC DNA]</scope>
    <source>
        <strain evidence="10 11">DSM 106044</strain>
    </source>
</reference>
<name>A0A4U8QB59_9FIRM</name>
<dbReference type="InterPro" id="IPR008979">
    <property type="entry name" value="Galactose-bd-like_sf"/>
</dbReference>
<dbReference type="Gene3D" id="2.60.40.10">
    <property type="entry name" value="Immunoglobulins"/>
    <property type="match status" value="1"/>
</dbReference>
<dbReference type="SUPFAM" id="SSF49785">
    <property type="entry name" value="Galactose-binding domain-like"/>
    <property type="match status" value="1"/>
</dbReference>
<dbReference type="PANTHER" id="PTHR43730:SF1">
    <property type="entry name" value="BETA-MANNOSIDASE"/>
    <property type="match status" value="1"/>
</dbReference>
<dbReference type="Pfam" id="PF22666">
    <property type="entry name" value="Glyco_hydro_2_N2"/>
    <property type="match status" value="1"/>
</dbReference>
<dbReference type="InterPro" id="IPR054593">
    <property type="entry name" value="Beta-mannosidase-like_N2"/>
</dbReference>
<dbReference type="Pfam" id="PF02836">
    <property type="entry name" value="Glyco_hydro_2_C"/>
    <property type="match status" value="1"/>
</dbReference>
<dbReference type="Gene3D" id="2.60.120.260">
    <property type="entry name" value="Galactose-binding domain-like"/>
    <property type="match status" value="1"/>
</dbReference>
<evidence type="ECO:0000259" key="8">
    <source>
        <dbReference type="Pfam" id="PF02836"/>
    </source>
</evidence>
<organism evidence="10 11">
    <name type="scientific">Robinsoniella peoriensis</name>
    <dbReference type="NCBI Taxonomy" id="180332"/>
    <lineage>
        <taxon>Bacteria</taxon>
        <taxon>Bacillati</taxon>
        <taxon>Bacillota</taxon>
        <taxon>Clostridia</taxon>
        <taxon>Lachnospirales</taxon>
        <taxon>Lachnospiraceae</taxon>
        <taxon>Robinsoniella</taxon>
    </lineage>
</organism>
<evidence type="ECO:0000256" key="2">
    <source>
        <dbReference type="ARBA" id="ARBA00007401"/>
    </source>
</evidence>
<evidence type="ECO:0000256" key="5">
    <source>
        <dbReference type="ARBA" id="ARBA00022801"/>
    </source>
</evidence>